<evidence type="ECO:0000256" key="1">
    <source>
        <dbReference type="SAM" id="SignalP"/>
    </source>
</evidence>
<dbReference type="AlphaFoldDB" id="A0A517U3D2"/>
<dbReference type="PROSITE" id="PS51257">
    <property type="entry name" value="PROKAR_LIPOPROTEIN"/>
    <property type="match status" value="1"/>
</dbReference>
<dbReference type="RefSeq" id="WP_145434827.1">
    <property type="nucleotide sequence ID" value="NZ_CP036339.1"/>
</dbReference>
<keyword evidence="3" id="KW-1185">Reference proteome</keyword>
<protein>
    <recommendedName>
        <fullName evidence="4">Carboxypeptidase regulatory-like domain-containing protein</fullName>
    </recommendedName>
</protein>
<feature type="chain" id="PRO_5021793784" description="Carboxypeptidase regulatory-like domain-containing protein" evidence="1">
    <location>
        <begin position="20"/>
        <end position="135"/>
    </location>
</feature>
<feature type="signal peptide" evidence="1">
    <location>
        <begin position="1"/>
        <end position="19"/>
    </location>
</feature>
<keyword evidence="1" id="KW-0732">Signal</keyword>
<evidence type="ECO:0000313" key="2">
    <source>
        <dbReference type="EMBL" id="QDT75134.1"/>
    </source>
</evidence>
<gene>
    <name evidence="2" type="ORF">I41_43430</name>
</gene>
<dbReference type="KEGG" id="llh:I41_43430"/>
<name>A0A517U3D2_9BACT</name>
<proteinExistence type="predicted"/>
<reference evidence="2 3" key="1">
    <citation type="submission" date="2019-02" db="EMBL/GenBank/DDBJ databases">
        <title>Deep-cultivation of Planctomycetes and their phenomic and genomic characterization uncovers novel biology.</title>
        <authorList>
            <person name="Wiegand S."/>
            <person name="Jogler M."/>
            <person name="Boedeker C."/>
            <person name="Pinto D."/>
            <person name="Vollmers J."/>
            <person name="Rivas-Marin E."/>
            <person name="Kohn T."/>
            <person name="Peeters S.H."/>
            <person name="Heuer A."/>
            <person name="Rast P."/>
            <person name="Oberbeckmann S."/>
            <person name="Bunk B."/>
            <person name="Jeske O."/>
            <person name="Meyerdierks A."/>
            <person name="Storesund J.E."/>
            <person name="Kallscheuer N."/>
            <person name="Luecker S."/>
            <person name="Lage O.M."/>
            <person name="Pohl T."/>
            <person name="Merkel B.J."/>
            <person name="Hornburger P."/>
            <person name="Mueller R.-W."/>
            <person name="Bruemmer F."/>
            <person name="Labrenz M."/>
            <person name="Spormann A.M."/>
            <person name="Op den Camp H."/>
            <person name="Overmann J."/>
            <person name="Amann R."/>
            <person name="Jetten M.S.M."/>
            <person name="Mascher T."/>
            <person name="Medema M.H."/>
            <person name="Devos D.P."/>
            <person name="Kaster A.-K."/>
            <person name="Ovreas L."/>
            <person name="Rohde M."/>
            <person name="Galperin M.Y."/>
            <person name="Jogler C."/>
        </authorList>
    </citation>
    <scope>NUCLEOTIDE SEQUENCE [LARGE SCALE GENOMIC DNA]</scope>
    <source>
        <strain evidence="2 3">I41</strain>
    </source>
</reference>
<dbReference type="Proteomes" id="UP000317909">
    <property type="component" value="Chromosome"/>
</dbReference>
<evidence type="ECO:0008006" key="4">
    <source>
        <dbReference type="Google" id="ProtNLM"/>
    </source>
</evidence>
<sequence precursor="true">MFASAARVVVAILVTVVLAGCSSKPAGGTVKGKVTLDGQPLATGQILFVAVDQSVPSAEATVTAGQFEALVPPGEKRVEVRAPKVTGKKKMYDTPDSPTVDTVVELLPAKYNVSSELKLTVDGSVQEQNFDLQSK</sequence>
<organism evidence="2 3">
    <name type="scientific">Lacipirellula limnantheis</name>
    <dbReference type="NCBI Taxonomy" id="2528024"/>
    <lineage>
        <taxon>Bacteria</taxon>
        <taxon>Pseudomonadati</taxon>
        <taxon>Planctomycetota</taxon>
        <taxon>Planctomycetia</taxon>
        <taxon>Pirellulales</taxon>
        <taxon>Lacipirellulaceae</taxon>
        <taxon>Lacipirellula</taxon>
    </lineage>
</organism>
<dbReference type="OrthoDB" id="291487at2"/>
<accession>A0A517U3D2</accession>
<dbReference type="EMBL" id="CP036339">
    <property type="protein sequence ID" value="QDT75134.1"/>
    <property type="molecule type" value="Genomic_DNA"/>
</dbReference>
<evidence type="ECO:0000313" key="3">
    <source>
        <dbReference type="Proteomes" id="UP000317909"/>
    </source>
</evidence>